<reference evidence="10" key="1">
    <citation type="submission" date="2021-01" db="EMBL/GenBank/DDBJ databases">
        <title>Whole genome shotgun sequence of Actinoplanes nipponensis NBRC 14063.</title>
        <authorList>
            <person name="Komaki H."/>
            <person name="Tamura T."/>
        </authorList>
    </citation>
    <scope>NUCLEOTIDE SEQUENCE</scope>
    <source>
        <strain evidence="10">NBRC 14063</strain>
    </source>
</reference>
<dbReference type="Proteomes" id="UP000647172">
    <property type="component" value="Unassembled WGS sequence"/>
</dbReference>
<feature type="transmembrane region" description="Helical" evidence="7">
    <location>
        <begin position="134"/>
        <end position="151"/>
    </location>
</feature>
<keyword evidence="6 7" id="KW-0472">Membrane</keyword>
<keyword evidence="4" id="KW-0067">ATP-binding</keyword>
<evidence type="ECO:0000259" key="8">
    <source>
        <dbReference type="PROSITE" id="PS50893"/>
    </source>
</evidence>
<dbReference type="RefSeq" id="WP_203770705.1">
    <property type="nucleotide sequence ID" value="NZ_BAAAYJ010000017.1"/>
</dbReference>
<name>A0A919JGU0_9ACTN</name>
<dbReference type="PROSITE" id="PS50893">
    <property type="entry name" value="ABC_TRANSPORTER_2"/>
    <property type="match status" value="1"/>
</dbReference>
<evidence type="ECO:0000256" key="6">
    <source>
        <dbReference type="ARBA" id="ARBA00023136"/>
    </source>
</evidence>
<dbReference type="Pfam" id="PF00664">
    <property type="entry name" value="ABC_membrane"/>
    <property type="match status" value="1"/>
</dbReference>
<dbReference type="InterPro" id="IPR003439">
    <property type="entry name" value="ABC_transporter-like_ATP-bd"/>
</dbReference>
<dbReference type="AlphaFoldDB" id="A0A919JGU0"/>
<dbReference type="SUPFAM" id="SSF90123">
    <property type="entry name" value="ABC transporter transmembrane region"/>
    <property type="match status" value="1"/>
</dbReference>
<keyword evidence="11" id="KW-1185">Reference proteome</keyword>
<sequence length="573" mass="58505">MSWLGLLRRVSRPAAPGLLLAVVAGVGAAGAGVGLMATAAWLISRAALHPPVLHLMVAIVAVRAFGISRGVLRYVERLAGHDGALRVLAELRVRLFARLELLAPAGLAGFRRADLVQRLVTDVDAVLDLLTRVVLPYAVTTVVGAGAVALVTTLSPVAGLTLAAGLVVVGVVVPWLQAAAARRADGRLAPLRGELAAGTVDLLHGLPDLIAYGATGAQLARLGDVDSRLREAERRSSLAAGASAAVTALATGLSVLVGLGAGAVAVRAGTLSGELLAVVVLTPLAVFEAAAGLPAAAQRFAGARSALRRLADVIAAPAPVPEPAHPLEVGPGPHTVRLDRVTAGWAPGRTAVRDFDLVLPPGRRVALVGPSGSGKSTVAALLVRFLDPTAGAVRIDGVDLRDLPGDRVRQLVGYLSEDAYLFDTTIEENLRIARRDATGAQVRAALAAARLLDWVDGLPDGPATLVGEHGVQLSGGQRRRLALARALLADFRILILDEPTEHLDDDTAAALTRDLLAAAEDRTVLLITHRLDGLSGVDEIVTLAGPAGAHADRGAGPGAVAAGSGAVSVAVTA</sequence>
<dbReference type="InterPro" id="IPR017871">
    <property type="entry name" value="ABC_transporter-like_CS"/>
</dbReference>
<feature type="transmembrane region" description="Helical" evidence="7">
    <location>
        <begin position="157"/>
        <end position="176"/>
    </location>
</feature>
<dbReference type="PROSITE" id="PS00211">
    <property type="entry name" value="ABC_TRANSPORTER_1"/>
    <property type="match status" value="1"/>
</dbReference>
<keyword evidence="2 7" id="KW-0812">Transmembrane</keyword>
<dbReference type="GO" id="GO:0034775">
    <property type="term" value="P:glutathione transmembrane transport"/>
    <property type="evidence" value="ECO:0007669"/>
    <property type="project" value="InterPro"/>
</dbReference>
<dbReference type="GO" id="GO:0140359">
    <property type="term" value="F:ABC-type transporter activity"/>
    <property type="evidence" value="ECO:0007669"/>
    <property type="project" value="InterPro"/>
</dbReference>
<dbReference type="GO" id="GO:0005886">
    <property type="term" value="C:plasma membrane"/>
    <property type="evidence" value="ECO:0007669"/>
    <property type="project" value="UniProtKB-SubCell"/>
</dbReference>
<feature type="domain" description="ABC transporter" evidence="8">
    <location>
        <begin position="336"/>
        <end position="570"/>
    </location>
</feature>
<evidence type="ECO:0000256" key="1">
    <source>
        <dbReference type="ARBA" id="ARBA00004651"/>
    </source>
</evidence>
<dbReference type="InterPro" id="IPR011527">
    <property type="entry name" value="ABC1_TM_dom"/>
</dbReference>
<feature type="transmembrane region" description="Helical" evidence="7">
    <location>
        <begin position="275"/>
        <end position="297"/>
    </location>
</feature>
<evidence type="ECO:0000256" key="2">
    <source>
        <dbReference type="ARBA" id="ARBA00022692"/>
    </source>
</evidence>
<feature type="transmembrane region" description="Helical" evidence="7">
    <location>
        <begin position="55"/>
        <end position="75"/>
    </location>
</feature>
<dbReference type="GO" id="GO:0016887">
    <property type="term" value="F:ATP hydrolysis activity"/>
    <property type="evidence" value="ECO:0007669"/>
    <property type="project" value="InterPro"/>
</dbReference>
<dbReference type="Pfam" id="PF00005">
    <property type="entry name" value="ABC_tran"/>
    <property type="match status" value="1"/>
</dbReference>
<evidence type="ECO:0008006" key="12">
    <source>
        <dbReference type="Google" id="ProtNLM"/>
    </source>
</evidence>
<keyword evidence="5 7" id="KW-1133">Transmembrane helix</keyword>
<gene>
    <name evidence="10" type="ORF">Ani05nite_42780</name>
</gene>
<evidence type="ECO:0000256" key="5">
    <source>
        <dbReference type="ARBA" id="ARBA00022989"/>
    </source>
</evidence>
<dbReference type="InterPro" id="IPR027417">
    <property type="entry name" value="P-loop_NTPase"/>
</dbReference>
<dbReference type="InterPro" id="IPR039421">
    <property type="entry name" value="Type_1_exporter"/>
</dbReference>
<evidence type="ECO:0000313" key="11">
    <source>
        <dbReference type="Proteomes" id="UP000647172"/>
    </source>
</evidence>
<proteinExistence type="predicted"/>
<evidence type="ECO:0000256" key="3">
    <source>
        <dbReference type="ARBA" id="ARBA00022741"/>
    </source>
</evidence>
<dbReference type="PROSITE" id="PS50929">
    <property type="entry name" value="ABC_TM1F"/>
    <property type="match status" value="1"/>
</dbReference>
<keyword evidence="3" id="KW-0547">Nucleotide-binding</keyword>
<dbReference type="GO" id="GO:0045454">
    <property type="term" value="P:cell redox homeostasis"/>
    <property type="evidence" value="ECO:0007669"/>
    <property type="project" value="InterPro"/>
</dbReference>
<protein>
    <recommendedName>
        <fullName evidence="12">ATP-binding cassette, subfamily C, CydC</fullName>
    </recommendedName>
</protein>
<dbReference type="Gene3D" id="1.20.1560.10">
    <property type="entry name" value="ABC transporter type 1, transmembrane domain"/>
    <property type="match status" value="1"/>
</dbReference>
<feature type="transmembrane region" description="Helical" evidence="7">
    <location>
        <begin position="238"/>
        <end position="263"/>
    </location>
</feature>
<evidence type="ECO:0000256" key="4">
    <source>
        <dbReference type="ARBA" id="ARBA00022840"/>
    </source>
</evidence>
<dbReference type="Gene3D" id="3.40.50.300">
    <property type="entry name" value="P-loop containing nucleotide triphosphate hydrolases"/>
    <property type="match status" value="1"/>
</dbReference>
<evidence type="ECO:0000313" key="10">
    <source>
        <dbReference type="EMBL" id="GIE50744.1"/>
    </source>
</evidence>
<dbReference type="SUPFAM" id="SSF52540">
    <property type="entry name" value="P-loop containing nucleoside triphosphate hydrolases"/>
    <property type="match status" value="1"/>
</dbReference>
<organism evidence="10 11">
    <name type="scientific">Actinoplanes nipponensis</name>
    <dbReference type="NCBI Taxonomy" id="135950"/>
    <lineage>
        <taxon>Bacteria</taxon>
        <taxon>Bacillati</taxon>
        <taxon>Actinomycetota</taxon>
        <taxon>Actinomycetes</taxon>
        <taxon>Micromonosporales</taxon>
        <taxon>Micromonosporaceae</taxon>
        <taxon>Actinoplanes</taxon>
    </lineage>
</organism>
<feature type="transmembrane region" description="Helical" evidence="7">
    <location>
        <begin position="20"/>
        <end position="43"/>
    </location>
</feature>
<comment type="caution">
    <text evidence="10">The sequence shown here is derived from an EMBL/GenBank/DDBJ whole genome shotgun (WGS) entry which is preliminary data.</text>
</comment>
<dbReference type="InterPro" id="IPR014223">
    <property type="entry name" value="ABC_CydC/D"/>
</dbReference>
<dbReference type="NCBIfam" id="TIGR02868">
    <property type="entry name" value="CydC"/>
    <property type="match status" value="1"/>
</dbReference>
<dbReference type="InterPro" id="IPR003593">
    <property type="entry name" value="AAA+_ATPase"/>
</dbReference>
<evidence type="ECO:0000256" key="7">
    <source>
        <dbReference type="SAM" id="Phobius"/>
    </source>
</evidence>
<accession>A0A919JGU0</accession>
<dbReference type="EMBL" id="BOMQ01000052">
    <property type="protein sequence ID" value="GIE50744.1"/>
    <property type="molecule type" value="Genomic_DNA"/>
</dbReference>
<feature type="domain" description="ABC transmembrane type-1" evidence="9">
    <location>
        <begin position="19"/>
        <end position="302"/>
    </location>
</feature>
<dbReference type="SMART" id="SM00382">
    <property type="entry name" value="AAA"/>
    <property type="match status" value="1"/>
</dbReference>
<comment type="subcellular location">
    <subcellularLocation>
        <location evidence="1">Cell membrane</location>
        <topology evidence="1">Multi-pass membrane protein</topology>
    </subcellularLocation>
</comment>
<dbReference type="GO" id="GO:0034040">
    <property type="term" value="F:ATPase-coupled lipid transmembrane transporter activity"/>
    <property type="evidence" value="ECO:0007669"/>
    <property type="project" value="TreeGrafter"/>
</dbReference>
<dbReference type="GO" id="GO:0005524">
    <property type="term" value="F:ATP binding"/>
    <property type="evidence" value="ECO:0007669"/>
    <property type="project" value="UniProtKB-KW"/>
</dbReference>
<dbReference type="PANTHER" id="PTHR24221">
    <property type="entry name" value="ATP-BINDING CASSETTE SUB-FAMILY B"/>
    <property type="match status" value="1"/>
</dbReference>
<dbReference type="PANTHER" id="PTHR24221:SF654">
    <property type="entry name" value="ATP-BINDING CASSETTE SUB-FAMILY B MEMBER 6"/>
    <property type="match status" value="1"/>
</dbReference>
<evidence type="ECO:0000259" key="9">
    <source>
        <dbReference type="PROSITE" id="PS50929"/>
    </source>
</evidence>
<dbReference type="InterPro" id="IPR036640">
    <property type="entry name" value="ABC1_TM_sf"/>
</dbReference>